<name>A0A4C1U2Y3_EUMVA</name>
<protein>
    <submittedName>
        <fullName evidence="2">Uncharacterized protein</fullName>
    </submittedName>
</protein>
<dbReference type="EMBL" id="BGZK01000121">
    <property type="protein sequence ID" value="GBP20651.1"/>
    <property type="molecule type" value="Genomic_DNA"/>
</dbReference>
<keyword evidence="3" id="KW-1185">Reference proteome</keyword>
<evidence type="ECO:0000313" key="2">
    <source>
        <dbReference type="EMBL" id="GBP20651.1"/>
    </source>
</evidence>
<dbReference type="AlphaFoldDB" id="A0A4C1U2Y3"/>
<accession>A0A4C1U2Y3</accession>
<comment type="caution">
    <text evidence="2">The sequence shown here is derived from an EMBL/GenBank/DDBJ whole genome shotgun (WGS) entry which is preliminary data.</text>
</comment>
<sequence length="110" mass="12313">MASKLKQRTGYRLLSASVRGGRRARGPRHTRIHIPLTHGCDEQAPTAVGLSHLVPSQPSVHVHRKEDPFWLQGPPFRQGDELQGSISTSHRAPVNPMEIFDVTVVTFREM</sequence>
<feature type="region of interest" description="Disordered" evidence="1">
    <location>
        <begin position="71"/>
        <end position="90"/>
    </location>
</feature>
<reference evidence="2 3" key="1">
    <citation type="journal article" date="2019" name="Commun. Biol.">
        <title>The bagworm genome reveals a unique fibroin gene that provides high tensile strength.</title>
        <authorList>
            <person name="Kono N."/>
            <person name="Nakamura H."/>
            <person name="Ohtoshi R."/>
            <person name="Tomita M."/>
            <person name="Numata K."/>
            <person name="Arakawa K."/>
        </authorList>
    </citation>
    <scope>NUCLEOTIDE SEQUENCE [LARGE SCALE GENOMIC DNA]</scope>
</reference>
<organism evidence="2 3">
    <name type="scientific">Eumeta variegata</name>
    <name type="common">Bagworm moth</name>
    <name type="synonym">Eumeta japonica</name>
    <dbReference type="NCBI Taxonomy" id="151549"/>
    <lineage>
        <taxon>Eukaryota</taxon>
        <taxon>Metazoa</taxon>
        <taxon>Ecdysozoa</taxon>
        <taxon>Arthropoda</taxon>
        <taxon>Hexapoda</taxon>
        <taxon>Insecta</taxon>
        <taxon>Pterygota</taxon>
        <taxon>Neoptera</taxon>
        <taxon>Endopterygota</taxon>
        <taxon>Lepidoptera</taxon>
        <taxon>Glossata</taxon>
        <taxon>Ditrysia</taxon>
        <taxon>Tineoidea</taxon>
        <taxon>Psychidae</taxon>
        <taxon>Oiketicinae</taxon>
        <taxon>Eumeta</taxon>
    </lineage>
</organism>
<evidence type="ECO:0000313" key="3">
    <source>
        <dbReference type="Proteomes" id="UP000299102"/>
    </source>
</evidence>
<dbReference type="Proteomes" id="UP000299102">
    <property type="component" value="Unassembled WGS sequence"/>
</dbReference>
<gene>
    <name evidence="2" type="ORF">EVAR_16523_1</name>
</gene>
<feature type="region of interest" description="Disordered" evidence="1">
    <location>
        <begin position="1"/>
        <end position="27"/>
    </location>
</feature>
<proteinExistence type="predicted"/>
<evidence type="ECO:0000256" key="1">
    <source>
        <dbReference type="SAM" id="MobiDB-lite"/>
    </source>
</evidence>